<dbReference type="RefSeq" id="WP_097929292.1">
    <property type="nucleotide sequence ID" value="NZ_OCTN01000002.1"/>
</dbReference>
<organism evidence="1 2">
    <name type="scientific">Pontivivens marinum</name>
    <dbReference type="NCBI Taxonomy" id="1690039"/>
    <lineage>
        <taxon>Bacteria</taxon>
        <taxon>Pseudomonadati</taxon>
        <taxon>Pseudomonadota</taxon>
        <taxon>Alphaproteobacteria</taxon>
        <taxon>Rhodobacterales</taxon>
        <taxon>Paracoccaceae</taxon>
        <taxon>Pontivivens</taxon>
    </lineage>
</organism>
<proteinExistence type="predicted"/>
<dbReference type="AlphaFoldDB" id="A0A2C9CRE0"/>
<evidence type="ECO:0008006" key="3">
    <source>
        <dbReference type="Google" id="ProtNLM"/>
    </source>
</evidence>
<dbReference type="EMBL" id="OCTN01000002">
    <property type="protein sequence ID" value="SOH93735.1"/>
    <property type="molecule type" value="Genomic_DNA"/>
</dbReference>
<protein>
    <recommendedName>
        <fullName evidence="3">TnsA endonuclease N terminal</fullName>
    </recommendedName>
</protein>
<accession>A0A2C9CRE0</accession>
<dbReference type="OrthoDB" id="7846781at2"/>
<reference evidence="2" key="1">
    <citation type="submission" date="2017-09" db="EMBL/GenBank/DDBJ databases">
        <authorList>
            <person name="Varghese N."/>
            <person name="Submissions S."/>
        </authorList>
    </citation>
    <scope>NUCLEOTIDE SEQUENCE [LARGE SCALE GENOMIC DNA]</scope>
    <source>
        <strain evidence="2">C7</strain>
    </source>
</reference>
<gene>
    <name evidence="1" type="ORF">SAMN06273572_102413</name>
</gene>
<evidence type="ECO:0000313" key="2">
    <source>
        <dbReference type="Proteomes" id="UP000220034"/>
    </source>
</evidence>
<keyword evidence="2" id="KW-1185">Reference proteome</keyword>
<sequence>MSTNHVWLAPKPSRAERKIPRKSNNHFVGELTFGEELGQGQTLGFESKLEHDIALMTIYHPEVVDVREQVKVVYKSAQGRYLAHYVDYVSTERHGRRTAIVVKPSYVSNKYEFKDLVARVAAAAIPSVVDRVVVATERVLDPLRFSRVEQFHSCRFAQPEFDSHLSQTVGRLEQGSSIRDFLRKVGLGPNGFHAVIRMIRFNSIEAMEPGILKLSSFIQRPQVFA</sequence>
<dbReference type="Proteomes" id="UP000220034">
    <property type="component" value="Unassembled WGS sequence"/>
</dbReference>
<evidence type="ECO:0000313" key="1">
    <source>
        <dbReference type="EMBL" id="SOH93735.1"/>
    </source>
</evidence>
<name>A0A2C9CRE0_9RHOB</name>